<evidence type="ECO:0000313" key="1">
    <source>
        <dbReference type="EMBL" id="MEY8762789.1"/>
    </source>
</evidence>
<dbReference type="EMBL" id="JBGFFE010000003">
    <property type="protein sequence ID" value="MEY8762789.1"/>
    <property type="molecule type" value="Genomic_DNA"/>
</dbReference>
<dbReference type="Proteomes" id="UP001565220">
    <property type="component" value="Unassembled WGS sequence"/>
</dbReference>
<dbReference type="RefSeq" id="WP_294182053.1">
    <property type="nucleotide sequence ID" value="NZ_JBGFFE010000003.1"/>
</dbReference>
<sequence length="51" mass="6007">MYDIKNSIELTEKRGRLRADCIGDRGYFNSFQNQSMFELKSIHIPIKNLSK</sequence>
<keyword evidence="2" id="KW-1185">Reference proteome</keyword>
<evidence type="ECO:0000313" key="2">
    <source>
        <dbReference type="Proteomes" id="UP001565220"/>
    </source>
</evidence>
<name>A0ABV4DU59_9CLOT</name>
<proteinExistence type="predicted"/>
<organism evidence="1 2">
    <name type="scientific">Clostridium lapidicellarium</name>
    <dbReference type="NCBI Taxonomy" id="3240931"/>
    <lineage>
        <taxon>Bacteria</taxon>
        <taxon>Bacillati</taxon>
        <taxon>Bacillota</taxon>
        <taxon>Clostridia</taxon>
        <taxon>Eubacteriales</taxon>
        <taxon>Clostridiaceae</taxon>
        <taxon>Clostridium</taxon>
    </lineage>
</organism>
<reference evidence="1 2" key="1">
    <citation type="submission" date="2024-08" db="EMBL/GenBank/DDBJ databases">
        <title>Clostridium lapicellarii sp. nov., and Clostridium renhuaiense sp. nov., two species isolated from the mud in a fermentation cellar used for producing sauce-flavour Chinese liquors.</title>
        <authorList>
            <person name="Yang F."/>
            <person name="Wang H."/>
            <person name="Chen L.Q."/>
            <person name="Zhou N."/>
            <person name="Lu J.J."/>
            <person name="Pu X.X."/>
            <person name="Wan B."/>
            <person name="Wang L."/>
            <person name="Liu S.J."/>
        </authorList>
    </citation>
    <scope>NUCLEOTIDE SEQUENCE [LARGE SCALE GENOMIC DNA]</scope>
    <source>
        <strain evidence="1 2">MT-113</strain>
    </source>
</reference>
<gene>
    <name evidence="1" type="ORF">AB8S09_03885</name>
</gene>
<comment type="caution">
    <text evidence="1">The sequence shown here is derived from an EMBL/GenBank/DDBJ whole genome shotgun (WGS) entry which is preliminary data.</text>
</comment>
<accession>A0ABV4DU59</accession>
<protein>
    <submittedName>
        <fullName evidence="1">Uncharacterized protein</fullName>
    </submittedName>
</protein>